<dbReference type="Gene3D" id="3.30.70.2450">
    <property type="match status" value="1"/>
</dbReference>
<dbReference type="InterPro" id="IPR002938">
    <property type="entry name" value="FAD-bd"/>
</dbReference>
<dbReference type="SUPFAM" id="SSF51905">
    <property type="entry name" value="FAD/NAD(P)-binding domain"/>
    <property type="match status" value="1"/>
</dbReference>
<sequence>MHDVVVVGGGPVGMFLGILLARHGLDTVILEQRRRRSTHSRAIGIHPPALEVLDEAGIAADLVAAGLQIRTGIARSRGAQVAALSFSGVSQRFPYVLTVPQAVTERILADRLQEEAPGTLRTGVRVVQVRDDGAGVELRTEAGPVFRGRLAVAADGARSPIRAALGIRTATRRYPDCYLMGDFPDGTADAGLGVLYLVPEGIVESFPLPAGQRRGVVRTRSLAASPSAAQLAGMIRNRTGVAVDPGGNSMLSAFTVRSTLARRLVCGRVVLAGDAAHEVSPIGGQGMNLGWLDAAALAPVIAAGLHGQPVAHRLRDFERSRRRAAAVASAQAHLNMALGRPLPPRALAVRTGLIRAALGLPGAGQAVARRFTMN</sequence>
<dbReference type="PANTHER" id="PTHR43476">
    <property type="entry name" value="3-(3-HYDROXY-PHENYL)PROPIONATE/3-HYDROXYCINNAMIC ACID HYDROXYLASE"/>
    <property type="match status" value="1"/>
</dbReference>
<dbReference type="PRINTS" id="PR00420">
    <property type="entry name" value="RNGMNOXGNASE"/>
</dbReference>
<dbReference type="InterPro" id="IPR036188">
    <property type="entry name" value="FAD/NAD-bd_sf"/>
</dbReference>
<dbReference type="InterPro" id="IPR050631">
    <property type="entry name" value="PheA/TfdB_FAD_monoxygenase"/>
</dbReference>
<dbReference type="GO" id="GO:0004497">
    <property type="term" value="F:monooxygenase activity"/>
    <property type="evidence" value="ECO:0007669"/>
    <property type="project" value="UniProtKB-KW"/>
</dbReference>
<organism evidence="3 4">
    <name type="scientific">Arthrobacter deserti</name>
    <dbReference type="NCBI Taxonomy" id="1742687"/>
    <lineage>
        <taxon>Bacteria</taxon>
        <taxon>Bacillati</taxon>
        <taxon>Actinomycetota</taxon>
        <taxon>Actinomycetes</taxon>
        <taxon>Micrococcales</taxon>
        <taxon>Micrococcaceae</taxon>
        <taxon>Arthrobacter</taxon>
    </lineage>
</organism>
<evidence type="ECO:0000313" key="4">
    <source>
        <dbReference type="Proteomes" id="UP000523795"/>
    </source>
</evidence>
<evidence type="ECO:0000256" key="1">
    <source>
        <dbReference type="ARBA" id="ARBA00023002"/>
    </source>
</evidence>
<comment type="caution">
    <text evidence="3">The sequence shown here is derived from an EMBL/GenBank/DDBJ whole genome shotgun (WGS) entry which is preliminary data.</text>
</comment>
<evidence type="ECO:0000259" key="2">
    <source>
        <dbReference type="Pfam" id="PF01494"/>
    </source>
</evidence>
<dbReference type="PANTHER" id="PTHR43476:SF3">
    <property type="entry name" value="FAD-BINDING MONOOXYGENASE"/>
    <property type="match status" value="1"/>
</dbReference>
<keyword evidence="3" id="KW-0503">Monooxygenase</keyword>
<dbReference type="Proteomes" id="UP000523795">
    <property type="component" value="Unassembled WGS sequence"/>
</dbReference>
<reference evidence="3 4" key="1">
    <citation type="submission" date="2020-04" db="EMBL/GenBank/DDBJ databases">
        <authorList>
            <person name="Liu S."/>
        </authorList>
    </citation>
    <scope>NUCLEOTIDE SEQUENCE [LARGE SCALE GENOMIC DNA]</scope>
    <source>
        <strain evidence="3 4">CGMCC 1.15091</strain>
    </source>
</reference>
<protein>
    <submittedName>
        <fullName evidence="3">FAD-dependent monooxygenase</fullName>
    </submittedName>
</protein>
<dbReference type="Gene3D" id="3.50.50.60">
    <property type="entry name" value="FAD/NAD(P)-binding domain"/>
    <property type="match status" value="1"/>
</dbReference>
<feature type="domain" description="FAD-binding" evidence="2">
    <location>
        <begin position="3"/>
        <end position="327"/>
    </location>
</feature>
<name>A0ABX1JKC5_9MICC</name>
<keyword evidence="1" id="KW-0560">Oxidoreductase</keyword>
<dbReference type="Pfam" id="PF01494">
    <property type="entry name" value="FAD_binding_3"/>
    <property type="match status" value="1"/>
</dbReference>
<accession>A0ABX1JKC5</accession>
<keyword evidence="4" id="KW-1185">Reference proteome</keyword>
<dbReference type="EMBL" id="JAAZSR010000006">
    <property type="protein sequence ID" value="NKX49176.1"/>
    <property type="molecule type" value="Genomic_DNA"/>
</dbReference>
<evidence type="ECO:0000313" key="3">
    <source>
        <dbReference type="EMBL" id="NKX49176.1"/>
    </source>
</evidence>
<gene>
    <name evidence="3" type="ORF">HER39_00980</name>
</gene>
<proteinExistence type="predicted"/>